<dbReference type="PANTHER" id="PTHR24373:SF275">
    <property type="entry name" value="TIR DOMAIN-CONTAINING PROTEIN"/>
    <property type="match status" value="1"/>
</dbReference>
<dbReference type="AlphaFoldDB" id="Q8MVN9"/>
<dbReference type="Gene3D" id="3.80.10.10">
    <property type="entry name" value="Ribonuclease Inhibitor"/>
    <property type="match status" value="1"/>
</dbReference>
<accession>Q8MVN9</accession>
<gene>
    <name evidence="3" type="primary">lrr</name>
</gene>
<reference evidence="3" key="1">
    <citation type="journal article" date="2002" name="Development">
        <title>A molecular analysis of ascidian metamorphosis reveals activation of an innate immune response.</title>
        <authorList>
            <person name="Davidson B."/>
            <person name="Swalla B.J."/>
        </authorList>
    </citation>
    <scope>NUCLEOTIDE SEQUENCE</scope>
</reference>
<dbReference type="Pfam" id="PF13855">
    <property type="entry name" value="LRR_8"/>
    <property type="match status" value="1"/>
</dbReference>
<dbReference type="InterPro" id="IPR001611">
    <property type="entry name" value="Leu-rich_rpt"/>
</dbReference>
<sequence length="325" mass="37557">MNRIALVLFIISSLTCVIEGQFGPPLVPPRGRCGRGCVSPGECRVGYFIQRRWMSKPFDFCCYENGIDYKKNQDSPPEKLKLLDCRFRRKNNFAMTQAASDITYLDMSFNKIHHQADILRRTFLQYFPQLRSLKISLSHMNNIPSNFLAANYDLEHVDLSWNRLTEIPGNLFESNTELVKIELSGNRISTIPANLFFYTPNLEELVIPNNKLKYLTSEHFALNPELRYFDVSFNPDFECISPEIFRKAPENFLCEVGRDGVSYSPKTAEDILHFHMLLEHSEPHVGVENISAWKIPNIAGTRPLLEQLKGQKSYYVAYLITRFDL</sequence>
<feature type="signal peptide" evidence="2">
    <location>
        <begin position="1"/>
        <end position="20"/>
    </location>
</feature>
<organism evidence="3">
    <name type="scientific">Boltenia villosa</name>
    <name type="common">Spiny-headed tunicate</name>
    <name type="synonym">Cynthia villosa</name>
    <dbReference type="NCBI Taxonomy" id="63515"/>
    <lineage>
        <taxon>Eukaryota</taxon>
        <taxon>Metazoa</taxon>
        <taxon>Chordata</taxon>
        <taxon>Tunicata</taxon>
        <taxon>Ascidiacea</taxon>
        <taxon>Stolidobranchia</taxon>
        <taxon>Pyuridae</taxon>
        <taxon>Boltenia</taxon>
    </lineage>
</organism>
<proteinExistence type="evidence at transcript level"/>
<feature type="chain" id="PRO_5004311043" evidence="2">
    <location>
        <begin position="21"/>
        <end position="325"/>
    </location>
</feature>
<keyword evidence="1 2" id="KW-0732">Signal</keyword>
<evidence type="ECO:0000256" key="2">
    <source>
        <dbReference type="SAM" id="SignalP"/>
    </source>
</evidence>
<dbReference type="InterPro" id="IPR032675">
    <property type="entry name" value="LRR_dom_sf"/>
</dbReference>
<evidence type="ECO:0000256" key="1">
    <source>
        <dbReference type="ARBA" id="ARBA00022729"/>
    </source>
</evidence>
<dbReference type="PANTHER" id="PTHR24373">
    <property type="entry name" value="SLIT RELATED LEUCINE-RICH REPEAT NEURONAL PROTEIN"/>
    <property type="match status" value="1"/>
</dbReference>
<name>Q8MVN9_BOLVI</name>
<dbReference type="Pfam" id="PF00560">
    <property type="entry name" value="LRR_1"/>
    <property type="match status" value="1"/>
</dbReference>
<protein>
    <submittedName>
        <fullName evidence="3">Toll-like protein</fullName>
    </submittedName>
</protein>
<dbReference type="InterPro" id="IPR050328">
    <property type="entry name" value="Dev_Immune_Receptor"/>
</dbReference>
<dbReference type="PROSITE" id="PS51450">
    <property type="entry name" value="LRR"/>
    <property type="match status" value="1"/>
</dbReference>
<evidence type="ECO:0000313" key="3">
    <source>
        <dbReference type="EMBL" id="AAM76102.1"/>
    </source>
</evidence>
<dbReference type="SUPFAM" id="SSF52058">
    <property type="entry name" value="L domain-like"/>
    <property type="match status" value="1"/>
</dbReference>
<dbReference type="EMBL" id="AF483022">
    <property type="protein sequence ID" value="AAM76102.1"/>
    <property type="molecule type" value="mRNA"/>
</dbReference>